<proteinExistence type="predicted"/>
<evidence type="ECO:0000313" key="3">
    <source>
        <dbReference type="Proteomes" id="UP000002385"/>
    </source>
</evidence>
<organism evidence="2 3">
    <name type="scientific">Methylorubrum extorquens (strain CM4 / NCIMB 13688)</name>
    <name type="common">Methylobacterium extorquens</name>
    <dbReference type="NCBI Taxonomy" id="440085"/>
    <lineage>
        <taxon>Bacteria</taxon>
        <taxon>Pseudomonadati</taxon>
        <taxon>Pseudomonadota</taxon>
        <taxon>Alphaproteobacteria</taxon>
        <taxon>Hyphomicrobiales</taxon>
        <taxon>Methylobacteriaceae</taxon>
        <taxon>Methylorubrum</taxon>
    </lineage>
</organism>
<dbReference type="AlphaFoldDB" id="B7L197"/>
<dbReference type="RefSeq" id="WP_015952150.1">
    <property type="nucleotide sequence ID" value="NC_011757.1"/>
</dbReference>
<accession>B7L197</accession>
<sequence>MRALLALAALLLVAGNVVAQTLPAKTPAALPTAYTTPTVIYDAAGNIVLSFEGNSTTASGALEPPTAAACKDTKTSTALTANTSTTIAPANADQIAVRIQCGSGGVSVDETGAALAVAPVGQVKLFIPTAAGPFFNPPVATRPVITGYTAVAETCAVTGYLR</sequence>
<reference evidence="3" key="1">
    <citation type="submission" date="2008-12" db="EMBL/GenBank/DDBJ databases">
        <title>Complete sequence of chromosome of Methylobacterium chloromethanicum CM4.</title>
        <authorList>
            <consortium name="US DOE Joint Genome Institute"/>
            <person name="Lucas S."/>
            <person name="Copeland A."/>
            <person name="Lapidus A."/>
            <person name="Glavina del Rio T."/>
            <person name="Dalin E."/>
            <person name="Tice H."/>
            <person name="Bruce D."/>
            <person name="Goodwin L."/>
            <person name="Pitluck S."/>
            <person name="Chertkov O."/>
            <person name="Brettin T."/>
            <person name="Detter J.C."/>
            <person name="Han C."/>
            <person name="Larimer F."/>
            <person name="Land M."/>
            <person name="Hauser L."/>
            <person name="Kyrpides N."/>
            <person name="Mikhailova N."/>
            <person name="Marx C."/>
            <person name="Richardson P."/>
        </authorList>
    </citation>
    <scope>NUCLEOTIDE SEQUENCE [LARGE SCALE GENOMIC DNA]</scope>
    <source>
        <strain evidence="3">CM4 / NCIMB 13688</strain>
    </source>
</reference>
<dbReference type="EMBL" id="CP001298">
    <property type="protein sequence ID" value="ACK85019.1"/>
    <property type="molecule type" value="Genomic_DNA"/>
</dbReference>
<reference evidence="2 3" key="2">
    <citation type="journal article" date="2012" name="J. Bacteriol.">
        <title>Complete genome sequences of six strains of the genus Methylobacterium.</title>
        <authorList>
            <person name="Marx C.J."/>
            <person name="Bringel F."/>
            <person name="Chistoserdova L."/>
            <person name="Moulin L."/>
            <person name="Farhan Ul Haque M."/>
            <person name="Fleischman D.E."/>
            <person name="Gruffaz C."/>
            <person name="Jourand P."/>
            <person name="Knief C."/>
            <person name="Lee M.C."/>
            <person name="Muller E.E."/>
            <person name="Nadalig T."/>
            <person name="Peyraud R."/>
            <person name="Roselli S."/>
            <person name="Russ L."/>
            <person name="Goodwin L.A."/>
            <person name="Ivanova N."/>
            <person name="Kyrpides N."/>
            <person name="Lajus A."/>
            <person name="Land M.L."/>
            <person name="Medigue C."/>
            <person name="Mikhailova N."/>
            <person name="Nolan M."/>
            <person name="Woyke T."/>
            <person name="Stolyar S."/>
            <person name="Vorholt J.A."/>
            <person name="Vuilleumier S."/>
        </authorList>
    </citation>
    <scope>NUCLEOTIDE SEQUENCE [LARGE SCALE GENOMIC DNA]</scope>
    <source>
        <strain evidence="3">CM4 / NCIMB 13688</strain>
    </source>
</reference>
<protein>
    <submittedName>
        <fullName evidence="2">Uncharacterized protein</fullName>
    </submittedName>
</protein>
<dbReference type="KEGG" id="mch:Mchl_4236"/>
<dbReference type="Proteomes" id="UP000002385">
    <property type="component" value="Chromosome"/>
</dbReference>
<gene>
    <name evidence="2" type="ordered locus">Mchl_4236</name>
</gene>
<evidence type="ECO:0000256" key="1">
    <source>
        <dbReference type="SAM" id="SignalP"/>
    </source>
</evidence>
<feature type="signal peptide" evidence="1">
    <location>
        <begin position="1"/>
        <end position="19"/>
    </location>
</feature>
<keyword evidence="1" id="KW-0732">Signal</keyword>
<dbReference type="HOGENOM" id="CLU_1633455_0_0_5"/>
<feature type="chain" id="PRO_5002859014" evidence="1">
    <location>
        <begin position="20"/>
        <end position="162"/>
    </location>
</feature>
<name>B7L197_METC4</name>
<evidence type="ECO:0000313" key="2">
    <source>
        <dbReference type="EMBL" id="ACK85019.1"/>
    </source>
</evidence>